<name>A0A653F5Z1_MYCKA</name>
<proteinExistence type="predicted"/>
<protein>
    <submittedName>
        <fullName evidence="1">Uncharacterized protein</fullName>
    </submittedName>
</protein>
<gene>
    <name evidence="1" type="ORF">BIN_B_04930</name>
</gene>
<dbReference type="AlphaFoldDB" id="A0A653F5Z1"/>
<sequence>MLLPRKGNQYLLSPENIREVVDYQQQVCGISIQARDIDREGLPLEWLADPARREAFTMLRFERERRLLSLIARSGIDVRP</sequence>
<accession>A0A653F5Z1</accession>
<reference evidence="1" key="1">
    <citation type="submission" date="2019-05" db="EMBL/GenBank/DDBJ databases">
        <authorList>
            <person name="Naeem R."/>
            <person name="Antony C."/>
            <person name="Guan Q."/>
        </authorList>
    </citation>
    <scope>NUCLEOTIDE SEQUENCE</scope>
    <source>
        <strain evidence="1">3</strain>
    </source>
</reference>
<evidence type="ECO:0000313" key="1">
    <source>
        <dbReference type="EMBL" id="VTP05088.1"/>
    </source>
</evidence>
<organism evidence="1">
    <name type="scientific">Mycobacterium kansasii</name>
    <dbReference type="NCBI Taxonomy" id="1768"/>
    <lineage>
        <taxon>Bacteria</taxon>
        <taxon>Bacillati</taxon>
        <taxon>Actinomycetota</taxon>
        <taxon>Actinomycetes</taxon>
        <taxon>Mycobacteriales</taxon>
        <taxon>Mycobacteriaceae</taxon>
        <taxon>Mycobacterium</taxon>
    </lineage>
</organism>
<dbReference type="EMBL" id="LR589383">
    <property type="protein sequence ID" value="VTP05088.1"/>
    <property type="molecule type" value="Genomic_DNA"/>
</dbReference>